<comment type="caution">
    <text evidence="1">The sequence shown here is derived from an EMBL/GenBank/DDBJ whole genome shotgun (WGS) entry which is preliminary data.</text>
</comment>
<sequence length="166" mass="19574">MVKISNRDYPKKYKNILKEVNKTKVERDPVIEGRKEIDIVDSYCDQLVKSPYRPHCFKPTDKGKSFYGIYQNFPNNRVVLLYIGYGNAKSRLHNHFNGKILSPIDMYLRSLDTKTKKSVYVKTVRHNDIIRNVIFIIYSIENGKLIVLRFYHNPTPFFKDNIAVKL</sequence>
<reference evidence="1 2" key="1">
    <citation type="submission" date="2016-04" db="EMBL/GenBank/DDBJ databases">
        <title>The genome of Intoshia linei affirms orthonectids as highly simplified spiralians.</title>
        <authorList>
            <person name="Mikhailov K.V."/>
            <person name="Slusarev G.S."/>
            <person name="Nikitin M.A."/>
            <person name="Logacheva M.D."/>
            <person name="Penin A."/>
            <person name="Aleoshin V."/>
            <person name="Panchin Y.V."/>
        </authorList>
    </citation>
    <scope>NUCLEOTIDE SEQUENCE [LARGE SCALE GENOMIC DNA]</scope>
    <source>
        <strain evidence="1">Intl2013</strain>
        <tissue evidence="1">Whole animal</tissue>
    </source>
</reference>
<organism evidence="1 2">
    <name type="scientific">Intoshia linei</name>
    <dbReference type="NCBI Taxonomy" id="1819745"/>
    <lineage>
        <taxon>Eukaryota</taxon>
        <taxon>Metazoa</taxon>
        <taxon>Spiralia</taxon>
        <taxon>Lophotrochozoa</taxon>
        <taxon>Mesozoa</taxon>
        <taxon>Orthonectida</taxon>
        <taxon>Rhopaluridae</taxon>
        <taxon>Intoshia</taxon>
    </lineage>
</organism>
<dbReference type="AlphaFoldDB" id="A0A177AYX7"/>
<name>A0A177AYX7_9BILA</name>
<dbReference type="EMBL" id="LWCA01000727">
    <property type="protein sequence ID" value="OAF67186.1"/>
    <property type="molecule type" value="Genomic_DNA"/>
</dbReference>
<protein>
    <submittedName>
        <fullName evidence="1">Uncharacterized protein</fullName>
    </submittedName>
</protein>
<gene>
    <name evidence="1" type="ORF">A3Q56_05089</name>
</gene>
<dbReference type="Proteomes" id="UP000078046">
    <property type="component" value="Unassembled WGS sequence"/>
</dbReference>
<keyword evidence="2" id="KW-1185">Reference proteome</keyword>
<evidence type="ECO:0000313" key="2">
    <source>
        <dbReference type="Proteomes" id="UP000078046"/>
    </source>
</evidence>
<proteinExistence type="predicted"/>
<evidence type="ECO:0000313" key="1">
    <source>
        <dbReference type="EMBL" id="OAF67186.1"/>
    </source>
</evidence>
<accession>A0A177AYX7</accession>